<evidence type="ECO:0000313" key="2">
    <source>
        <dbReference type="Proteomes" id="UP001209889"/>
    </source>
</evidence>
<gene>
    <name evidence="1" type="ORF">OQH01_10770</name>
</gene>
<proteinExistence type="predicted"/>
<reference evidence="2" key="1">
    <citation type="submission" date="2022-11" db="EMBL/GenBank/DDBJ databases">
        <title>Streptococcus macedonicus and Acinetobacter baumannii: co-inhabitants of the cheese production environment.</title>
        <authorList>
            <person name="Johnson J."/>
            <person name="Curtin C."/>
            <person name="Waite-Cusic J."/>
        </authorList>
    </citation>
    <scope>NUCLEOTIDE SEQUENCE [LARGE SCALE GENOMIC DNA]</scope>
    <source>
        <strain evidence="2">E28</strain>
    </source>
</reference>
<protein>
    <recommendedName>
        <fullName evidence="3">Phage protein</fullName>
    </recommendedName>
</protein>
<dbReference type="EMBL" id="JAPHJC010000080">
    <property type="protein sequence ID" value="MCW8678940.1"/>
    <property type="molecule type" value="Genomic_DNA"/>
</dbReference>
<dbReference type="RefSeq" id="WP_265615454.1">
    <property type="nucleotide sequence ID" value="NZ_JAPHIY010000072.1"/>
</dbReference>
<name>A0ABT3PGN6_STRMC</name>
<accession>A0ABT3PGN6</accession>
<organism evidence="1 2">
    <name type="scientific">Streptococcus macedonicus</name>
    <name type="common">Streptococcus gallolyticus macedonicus</name>
    <dbReference type="NCBI Taxonomy" id="59310"/>
    <lineage>
        <taxon>Bacteria</taxon>
        <taxon>Bacillati</taxon>
        <taxon>Bacillota</taxon>
        <taxon>Bacilli</taxon>
        <taxon>Lactobacillales</taxon>
        <taxon>Streptococcaceae</taxon>
        <taxon>Streptococcus</taxon>
    </lineage>
</organism>
<evidence type="ECO:0008006" key="3">
    <source>
        <dbReference type="Google" id="ProtNLM"/>
    </source>
</evidence>
<evidence type="ECO:0000313" key="1">
    <source>
        <dbReference type="EMBL" id="MCW8678940.1"/>
    </source>
</evidence>
<comment type="caution">
    <text evidence="1">The sequence shown here is derived from an EMBL/GenBank/DDBJ whole genome shotgun (WGS) entry which is preliminary data.</text>
</comment>
<reference evidence="2" key="2">
    <citation type="submission" date="2023-07" db="EMBL/GenBank/DDBJ databases">
        <title>Streptococcus macedonicus and Acinetobacter baumannii: co-inhabitants of the cheese production environment.</title>
        <authorList>
            <person name="Johnson J."/>
            <person name="Curtin C."/>
            <person name="Waite-Cusic J."/>
        </authorList>
    </citation>
    <scope>NUCLEOTIDE SEQUENCE [LARGE SCALE GENOMIC DNA]</scope>
    <source>
        <strain evidence="2">E28</strain>
    </source>
</reference>
<keyword evidence="2" id="KW-1185">Reference proteome</keyword>
<sequence>MEPTKLQMFVAEVKGTAESEYIGLSKQIPLRLQVDLFASVMALHTLISEKQKTPRNKVLNDLIAISVDQVVDGLDEETRHKFNAIASHYLDELSQYDSGDLSDES</sequence>
<dbReference type="Proteomes" id="UP001209889">
    <property type="component" value="Unassembled WGS sequence"/>
</dbReference>